<feature type="region of interest" description="Disordered" evidence="1">
    <location>
        <begin position="27"/>
        <end position="52"/>
    </location>
</feature>
<comment type="caution">
    <text evidence="2">The sequence shown here is derived from an EMBL/GenBank/DDBJ whole genome shotgun (WGS) entry which is preliminary data.</text>
</comment>
<dbReference type="EMBL" id="JAIWYP010000012">
    <property type="protein sequence ID" value="KAH3730854.1"/>
    <property type="molecule type" value="Genomic_DNA"/>
</dbReference>
<keyword evidence="3" id="KW-1185">Reference proteome</keyword>
<organism evidence="2 3">
    <name type="scientific">Dreissena polymorpha</name>
    <name type="common">Zebra mussel</name>
    <name type="synonym">Mytilus polymorpha</name>
    <dbReference type="NCBI Taxonomy" id="45954"/>
    <lineage>
        <taxon>Eukaryota</taxon>
        <taxon>Metazoa</taxon>
        <taxon>Spiralia</taxon>
        <taxon>Lophotrochozoa</taxon>
        <taxon>Mollusca</taxon>
        <taxon>Bivalvia</taxon>
        <taxon>Autobranchia</taxon>
        <taxon>Heteroconchia</taxon>
        <taxon>Euheterodonta</taxon>
        <taxon>Imparidentia</taxon>
        <taxon>Neoheterodontei</taxon>
        <taxon>Myida</taxon>
        <taxon>Dreissenoidea</taxon>
        <taxon>Dreissenidae</taxon>
        <taxon>Dreissena</taxon>
    </lineage>
</organism>
<name>A0A9D4HTL4_DREPO</name>
<sequence>MPFMDAIGHDAKKGWHHYAKTINAMAQRRNFTKTPTRRQNDDNEHGHSGRIA</sequence>
<dbReference type="Proteomes" id="UP000828390">
    <property type="component" value="Unassembled WGS sequence"/>
</dbReference>
<reference evidence="2" key="1">
    <citation type="journal article" date="2019" name="bioRxiv">
        <title>The Genome of the Zebra Mussel, Dreissena polymorpha: A Resource for Invasive Species Research.</title>
        <authorList>
            <person name="McCartney M.A."/>
            <person name="Auch B."/>
            <person name="Kono T."/>
            <person name="Mallez S."/>
            <person name="Zhang Y."/>
            <person name="Obille A."/>
            <person name="Becker A."/>
            <person name="Abrahante J.E."/>
            <person name="Garbe J."/>
            <person name="Badalamenti J.P."/>
            <person name="Herman A."/>
            <person name="Mangelson H."/>
            <person name="Liachko I."/>
            <person name="Sullivan S."/>
            <person name="Sone E.D."/>
            <person name="Koren S."/>
            <person name="Silverstein K.A.T."/>
            <person name="Beckman K.B."/>
            <person name="Gohl D.M."/>
        </authorList>
    </citation>
    <scope>NUCLEOTIDE SEQUENCE</scope>
    <source>
        <strain evidence="2">Duluth1</strain>
        <tissue evidence="2">Whole animal</tissue>
    </source>
</reference>
<dbReference type="AlphaFoldDB" id="A0A9D4HTL4"/>
<proteinExistence type="predicted"/>
<feature type="compositionally biased region" description="Basic and acidic residues" evidence="1">
    <location>
        <begin position="38"/>
        <end position="52"/>
    </location>
</feature>
<evidence type="ECO:0000256" key="1">
    <source>
        <dbReference type="SAM" id="MobiDB-lite"/>
    </source>
</evidence>
<accession>A0A9D4HTL4</accession>
<evidence type="ECO:0000313" key="3">
    <source>
        <dbReference type="Proteomes" id="UP000828390"/>
    </source>
</evidence>
<gene>
    <name evidence="2" type="ORF">DPMN_056853</name>
</gene>
<protein>
    <submittedName>
        <fullName evidence="2">Uncharacterized protein</fullName>
    </submittedName>
</protein>
<reference evidence="2" key="2">
    <citation type="submission" date="2020-11" db="EMBL/GenBank/DDBJ databases">
        <authorList>
            <person name="McCartney M.A."/>
            <person name="Auch B."/>
            <person name="Kono T."/>
            <person name="Mallez S."/>
            <person name="Becker A."/>
            <person name="Gohl D.M."/>
            <person name="Silverstein K.A.T."/>
            <person name="Koren S."/>
            <person name="Bechman K.B."/>
            <person name="Herman A."/>
            <person name="Abrahante J.E."/>
            <person name="Garbe J."/>
        </authorList>
    </citation>
    <scope>NUCLEOTIDE SEQUENCE</scope>
    <source>
        <strain evidence="2">Duluth1</strain>
        <tissue evidence="2">Whole animal</tissue>
    </source>
</reference>
<evidence type="ECO:0000313" key="2">
    <source>
        <dbReference type="EMBL" id="KAH3730854.1"/>
    </source>
</evidence>